<gene>
    <name evidence="1" type="ORF">CLV78_107201</name>
</gene>
<comment type="caution">
    <text evidence="1">The sequence shown here is derived from an EMBL/GenBank/DDBJ whole genome shotgun (WGS) entry which is preliminary data.</text>
</comment>
<organism evidence="1 2">
    <name type="scientific">Aliiruegeria haliotis</name>
    <dbReference type="NCBI Taxonomy" id="1280846"/>
    <lineage>
        <taxon>Bacteria</taxon>
        <taxon>Pseudomonadati</taxon>
        <taxon>Pseudomonadota</taxon>
        <taxon>Alphaproteobacteria</taxon>
        <taxon>Rhodobacterales</taxon>
        <taxon>Roseobacteraceae</taxon>
        <taxon>Aliiruegeria</taxon>
    </lineage>
</organism>
<keyword evidence="2" id="KW-1185">Reference proteome</keyword>
<reference evidence="1 2" key="1">
    <citation type="submission" date="2018-03" db="EMBL/GenBank/DDBJ databases">
        <title>Genomic Encyclopedia of Archaeal and Bacterial Type Strains, Phase II (KMG-II): from individual species to whole genera.</title>
        <authorList>
            <person name="Goeker M."/>
        </authorList>
    </citation>
    <scope>NUCLEOTIDE SEQUENCE [LARGE SCALE GENOMIC DNA]</scope>
    <source>
        <strain evidence="1 2">DSM 29328</strain>
    </source>
</reference>
<evidence type="ECO:0000313" key="1">
    <source>
        <dbReference type="EMBL" id="PRY22277.1"/>
    </source>
</evidence>
<dbReference type="EMBL" id="PVTD01000007">
    <property type="protein sequence ID" value="PRY22277.1"/>
    <property type="molecule type" value="Genomic_DNA"/>
</dbReference>
<evidence type="ECO:0000313" key="2">
    <source>
        <dbReference type="Proteomes" id="UP000239480"/>
    </source>
</evidence>
<dbReference type="Proteomes" id="UP000239480">
    <property type="component" value="Unassembled WGS sequence"/>
</dbReference>
<name>A0A2T0RMB7_9RHOB</name>
<protein>
    <submittedName>
        <fullName evidence="1">Uncharacterized protein</fullName>
    </submittedName>
</protein>
<sequence>MRFLASIFRTPHHRAQEDSFELAAINCKVAVWLAESGDDLRHLKTEDPVGIGDSRTVAMRIAFVAFGRVCPDLNAPPSKRSAIACAGTDPVHRPAATQAPSVARSERRDAMVLDIGGSRF</sequence>
<accession>A0A2T0RMB7</accession>
<proteinExistence type="predicted"/>
<dbReference type="AlphaFoldDB" id="A0A2T0RMB7"/>